<protein>
    <recommendedName>
        <fullName evidence="3">HTH psq-type domain-containing protein</fullName>
    </recommendedName>
</protein>
<reference evidence="1 2" key="1">
    <citation type="journal article" date="2019" name="Sci. Rep.">
        <title>Orb-weaving spider Araneus ventricosus genome elucidates the spidroin gene catalogue.</title>
        <authorList>
            <person name="Kono N."/>
            <person name="Nakamura H."/>
            <person name="Ohtoshi R."/>
            <person name="Moran D.A.P."/>
            <person name="Shinohara A."/>
            <person name="Yoshida Y."/>
            <person name="Fujiwara M."/>
            <person name="Mori M."/>
            <person name="Tomita M."/>
            <person name="Arakawa K."/>
        </authorList>
    </citation>
    <scope>NUCLEOTIDE SEQUENCE [LARGE SCALE GENOMIC DNA]</scope>
</reference>
<evidence type="ECO:0000313" key="1">
    <source>
        <dbReference type="EMBL" id="GBN39490.1"/>
    </source>
</evidence>
<name>A0A4Y2NLR4_ARAVE</name>
<dbReference type="OrthoDB" id="125347at2759"/>
<gene>
    <name evidence="1" type="ORF">AVEN_142063_1</name>
</gene>
<dbReference type="AlphaFoldDB" id="A0A4Y2NLR4"/>
<proteinExistence type="predicted"/>
<comment type="caution">
    <text evidence="1">The sequence shown here is derived from an EMBL/GenBank/DDBJ whole genome shotgun (WGS) entry which is preliminary data.</text>
</comment>
<evidence type="ECO:0000313" key="2">
    <source>
        <dbReference type="Proteomes" id="UP000499080"/>
    </source>
</evidence>
<evidence type="ECO:0008006" key="3">
    <source>
        <dbReference type="Google" id="ProtNLM"/>
    </source>
</evidence>
<dbReference type="Proteomes" id="UP000499080">
    <property type="component" value="Unassembled WGS sequence"/>
</dbReference>
<keyword evidence="2" id="KW-1185">Reference proteome</keyword>
<organism evidence="1 2">
    <name type="scientific">Araneus ventricosus</name>
    <name type="common">Orbweaver spider</name>
    <name type="synonym">Epeira ventricosa</name>
    <dbReference type="NCBI Taxonomy" id="182803"/>
    <lineage>
        <taxon>Eukaryota</taxon>
        <taxon>Metazoa</taxon>
        <taxon>Ecdysozoa</taxon>
        <taxon>Arthropoda</taxon>
        <taxon>Chelicerata</taxon>
        <taxon>Arachnida</taxon>
        <taxon>Araneae</taxon>
        <taxon>Araneomorphae</taxon>
        <taxon>Entelegynae</taxon>
        <taxon>Araneoidea</taxon>
        <taxon>Araneidae</taxon>
        <taxon>Araneus</taxon>
    </lineage>
</organism>
<sequence length="97" mass="10991">MKQIDAAKKYGLAQFAIATFLKKRKQIEEAVNSNEINPQRKLLKAATNVNIDAAVDSILINIENKVEEPFKAVNVKEAYYNIVGSCWEVTEKTFRIC</sequence>
<accession>A0A4Y2NLR4</accession>
<dbReference type="EMBL" id="BGPR01009355">
    <property type="protein sequence ID" value="GBN39490.1"/>
    <property type="molecule type" value="Genomic_DNA"/>
</dbReference>